<evidence type="ECO:0000313" key="2">
    <source>
        <dbReference type="Proteomes" id="UP000585970"/>
    </source>
</evidence>
<protein>
    <submittedName>
        <fullName evidence="1">Uncharacterized protein</fullName>
    </submittedName>
</protein>
<proteinExistence type="predicted"/>
<sequence length="63" mass="7746">GVRYFFKVTSSLRNFTSYVFINFRIQFFKLFILLVEFSDEDVLLIFPIFKDMLYFSNTYPFFL</sequence>
<feature type="non-terminal residue" evidence="1">
    <location>
        <position position="1"/>
    </location>
</feature>
<reference evidence="1 2" key="1">
    <citation type="submission" date="2020-08" db="EMBL/GenBank/DDBJ databases">
        <title>Genomic Encyclopedia of Type Strains, Phase IV (KMG-IV): sequencing the most valuable type-strain genomes for metagenomic binning, comparative biology and taxonomic classification.</title>
        <authorList>
            <person name="Goeker M."/>
        </authorList>
    </citation>
    <scope>NUCLEOTIDE SEQUENCE [LARGE SCALE GENOMIC DNA]</scope>
    <source>
        <strain evidence="1 2">DSM 100694</strain>
    </source>
</reference>
<organism evidence="1 2">
    <name type="scientific">Bartonella fuyuanensis</name>
    <dbReference type="NCBI Taxonomy" id="1460968"/>
    <lineage>
        <taxon>Bacteria</taxon>
        <taxon>Pseudomonadati</taxon>
        <taxon>Pseudomonadota</taxon>
        <taxon>Alphaproteobacteria</taxon>
        <taxon>Hyphomicrobiales</taxon>
        <taxon>Bartonellaceae</taxon>
        <taxon>Bartonella</taxon>
    </lineage>
</organism>
<dbReference type="EMBL" id="JACIFE010000029">
    <property type="protein sequence ID" value="MBB4077203.1"/>
    <property type="molecule type" value="Genomic_DNA"/>
</dbReference>
<accession>A0A840DZU0</accession>
<gene>
    <name evidence="1" type="ORF">GGR08_001524</name>
</gene>
<dbReference type="Proteomes" id="UP000585970">
    <property type="component" value="Unassembled WGS sequence"/>
</dbReference>
<comment type="caution">
    <text evidence="1">The sequence shown here is derived from an EMBL/GenBank/DDBJ whole genome shotgun (WGS) entry which is preliminary data.</text>
</comment>
<evidence type="ECO:0000313" key="1">
    <source>
        <dbReference type="EMBL" id="MBB4077203.1"/>
    </source>
</evidence>
<dbReference type="AlphaFoldDB" id="A0A840DZU0"/>
<name>A0A840DZU0_9HYPH</name>
<keyword evidence="2" id="KW-1185">Reference proteome</keyword>